<accession>A0A9P7QQG4</accession>
<organism evidence="2 3">
    <name type="scientific">Claviceps aff. purpurea</name>
    <dbReference type="NCBI Taxonomy" id="1967640"/>
    <lineage>
        <taxon>Eukaryota</taxon>
        <taxon>Fungi</taxon>
        <taxon>Dikarya</taxon>
        <taxon>Ascomycota</taxon>
        <taxon>Pezizomycotina</taxon>
        <taxon>Sordariomycetes</taxon>
        <taxon>Hypocreomycetidae</taxon>
        <taxon>Hypocreales</taxon>
        <taxon>Clavicipitaceae</taxon>
        <taxon>Claviceps</taxon>
    </lineage>
</organism>
<dbReference type="Proteomes" id="UP000707071">
    <property type="component" value="Unassembled WGS sequence"/>
</dbReference>
<evidence type="ECO:0000313" key="3">
    <source>
        <dbReference type="Proteomes" id="UP000707071"/>
    </source>
</evidence>
<protein>
    <submittedName>
        <fullName evidence="2">Uncharacterized protein</fullName>
    </submittedName>
</protein>
<comment type="caution">
    <text evidence="2">The sequence shown here is derived from an EMBL/GenBank/DDBJ whole genome shotgun (WGS) entry which is preliminary data.</text>
</comment>
<dbReference type="EMBL" id="SRRH01000067">
    <property type="protein sequence ID" value="KAG6300395.1"/>
    <property type="molecule type" value="Genomic_DNA"/>
</dbReference>
<name>A0A9P7QQG4_9HYPO</name>
<proteinExistence type="predicted"/>
<sequence length="84" mass="8753">MTPAGAGSCVRSSSSQGRRAMEGGAACNGDVAFLDLSSTSLASRSPSSIRSGVTRLRQHVTENLVVDFAVKDVSSMTTADRLEF</sequence>
<evidence type="ECO:0000256" key="1">
    <source>
        <dbReference type="SAM" id="MobiDB-lite"/>
    </source>
</evidence>
<keyword evidence="3" id="KW-1185">Reference proteome</keyword>
<reference evidence="2 3" key="1">
    <citation type="journal article" date="2020" name="bioRxiv">
        <title>Whole genome comparisons of ergot fungi reveals the divergence and evolution of species within the genus Claviceps are the result of varying mechanisms driving genome evolution and host range expansion.</title>
        <authorList>
            <person name="Wyka S.A."/>
            <person name="Mondo S.J."/>
            <person name="Liu M."/>
            <person name="Dettman J."/>
            <person name="Nalam V."/>
            <person name="Broders K.D."/>
        </authorList>
    </citation>
    <scope>NUCLEOTIDE SEQUENCE [LARGE SCALE GENOMIC DNA]</scope>
    <source>
        <strain evidence="2 3">Clav52</strain>
    </source>
</reference>
<gene>
    <name evidence="2" type="ORF">E4U09_006959</name>
</gene>
<feature type="region of interest" description="Disordered" evidence="1">
    <location>
        <begin position="1"/>
        <end position="22"/>
    </location>
</feature>
<evidence type="ECO:0000313" key="2">
    <source>
        <dbReference type="EMBL" id="KAG6300395.1"/>
    </source>
</evidence>
<dbReference type="AlphaFoldDB" id="A0A9P7QQG4"/>